<organism evidence="2 3">
    <name type="scientific">Saccharopolyspora rectivirgula</name>
    <dbReference type="NCBI Taxonomy" id="28042"/>
    <lineage>
        <taxon>Bacteria</taxon>
        <taxon>Bacillati</taxon>
        <taxon>Actinomycetota</taxon>
        <taxon>Actinomycetes</taxon>
        <taxon>Pseudonocardiales</taxon>
        <taxon>Pseudonocardiaceae</taxon>
        <taxon>Saccharopolyspora</taxon>
    </lineage>
</organism>
<evidence type="ECO:0008006" key="4">
    <source>
        <dbReference type="Google" id="ProtNLM"/>
    </source>
</evidence>
<evidence type="ECO:0000313" key="3">
    <source>
        <dbReference type="Proteomes" id="UP000031419"/>
    </source>
</evidence>
<name>A0A073AXX4_9PSEU</name>
<dbReference type="AlphaFoldDB" id="A0A073AXX4"/>
<protein>
    <recommendedName>
        <fullName evidence="4">DUF5313 domain-containing protein</fullName>
    </recommendedName>
</protein>
<accession>A0A073AXX4</accession>
<dbReference type="Proteomes" id="UP000031419">
    <property type="component" value="Unassembled WGS sequence"/>
</dbReference>
<keyword evidence="3" id="KW-1185">Reference proteome</keyword>
<evidence type="ECO:0000313" key="2">
    <source>
        <dbReference type="EMBL" id="KEI43927.1"/>
    </source>
</evidence>
<dbReference type="EMBL" id="JNVU01000031">
    <property type="protein sequence ID" value="KEI43927.1"/>
    <property type="molecule type" value="Genomic_DNA"/>
</dbReference>
<feature type="transmembrane region" description="Helical" evidence="1">
    <location>
        <begin position="66"/>
        <end position="85"/>
    </location>
</feature>
<proteinExistence type="predicted"/>
<dbReference type="eggNOG" id="ENOG5032YDT">
    <property type="taxonomic scope" value="Bacteria"/>
</dbReference>
<sequence>MATERPNAIQWVWYAYGGRLPDRFAEWVLHDLTCRTWVLRHAFRALVQLSPFCLLVLLPGPLSIRIGAVVMGLGVGLFCSLCFAAESTEYRSVKHGHPPGTARETRRLRRDVRRAAKHGIGYQPWWE</sequence>
<keyword evidence="1" id="KW-1133">Transmembrane helix</keyword>
<dbReference type="RefSeq" id="WP_029720213.1">
    <property type="nucleotide sequence ID" value="NZ_JNVU01000031.1"/>
</dbReference>
<dbReference type="InterPro" id="IPR035197">
    <property type="entry name" value="DUF5313"/>
</dbReference>
<dbReference type="OrthoDB" id="5195204at2"/>
<dbReference type="STRING" id="28042.GU90_13235"/>
<keyword evidence="1" id="KW-0472">Membrane</keyword>
<gene>
    <name evidence="2" type="ORF">GU90_13235</name>
</gene>
<dbReference type="Pfam" id="PF17240">
    <property type="entry name" value="DUF5313"/>
    <property type="match status" value="1"/>
</dbReference>
<comment type="caution">
    <text evidence="2">The sequence shown here is derived from an EMBL/GenBank/DDBJ whole genome shotgun (WGS) entry which is preliminary data.</text>
</comment>
<evidence type="ECO:0000256" key="1">
    <source>
        <dbReference type="SAM" id="Phobius"/>
    </source>
</evidence>
<keyword evidence="1" id="KW-0812">Transmembrane</keyword>
<reference evidence="2 3" key="1">
    <citation type="submission" date="2014-06" db="EMBL/GenBank/DDBJ databases">
        <title>Saccharopolyspora rectivirgula DSM-43113 Genome sequencing.</title>
        <authorList>
            <person name="Barrera C."/>
            <person name="Millon L."/>
            <person name="Rognon B."/>
            <person name="Zaugg C."/>
            <person name="Monod M."/>
        </authorList>
    </citation>
    <scope>NUCLEOTIDE SEQUENCE [LARGE SCALE GENOMIC DNA]</scope>
    <source>
        <strain evidence="2 3">DSM 43113</strain>
    </source>
</reference>